<name>A0A0D0AMG0_9AGAM</name>
<sequence>MAGGNGALVEVCLISGHFGIGRCEGSPSRDTAGDPIDSETKCNARDLDPSNRGLSTITHVYSIMHMNQQPLPDNMNDLLVHQYPMWHLCSVPMNAGRRGGYVYQKITI</sequence>
<reference evidence="2 3" key="1">
    <citation type="submission" date="2014-04" db="EMBL/GenBank/DDBJ databases">
        <authorList>
            <consortium name="DOE Joint Genome Institute"/>
            <person name="Kuo A."/>
            <person name="Ruytinx J."/>
            <person name="Rineau F."/>
            <person name="Colpaert J."/>
            <person name="Kohler A."/>
            <person name="Nagy L.G."/>
            <person name="Floudas D."/>
            <person name="Copeland A."/>
            <person name="Barry K.W."/>
            <person name="Cichocki N."/>
            <person name="Veneault-Fourrey C."/>
            <person name="LaButti K."/>
            <person name="Lindquist E.A."/>
            <person name="Lipzen A."/>
            <person name="Lundell T."/>
            <person name="Morin E."/>
            <person name="Murat C."/>
            <person name="Sun H."/>
            <person name="Tunlid A."/>
            <person name="Henrissat B."/>
            <person name="Grigoriev I.V."/>
            <person name="Hibbett D.S."/>
            <person name="Martin F."/>
            <person name="Nordberg H.P."/>
            <person name="Cantor M.N."/>
            <person name="Hua S.X."/>
        </authorList>
    </citation>
    <scope>NUCLEOTIDE SEQUENCE [LARGE SCALE GENOMIC DNA]</scope>
    <source>
        <strain evidence="2 3">UH-Slu-Lm8-n1</strain>
    </source>
</reference>
<evidence type="ECO:0000313" key="2">
    <source>
        <dbReference type="EMBL" id="KIK39289.1"/>
    </source>
</evidence>
<dbReference type="AlphaFoldDB" id="A0A0D0AMG0"/>
<feature type="region of interest" description="Disordered" evidence="1">
    <location>
        <begin position="22"/>
        <end position="49"/>
    </location>
</feature>
<protein>
    <submittedName>
        <fullName evidence="2">Uncharacterized protein</fullName>
    </submittedName>
</protein>
<gene>
    <name evidence="2" type="ORF">CY34DRAFT_808445</name>
</gene>
<evidence type="ECO:0000256" key="1">
    <source>
        <dbReference type="SAM" id="MobiDB-lite"/>
    </source>
</evidence>
<organism evidence="2 3">
    <name type="scientific">Suillus luteus UH-Slu-Lm8-n1</name>
    <dbReference type="NCBI Taxonomy" id="930992"/>
    <lineage>
        <taxon>Eukaryota</taxon>
        <taxon>Fungi</taxon>
        <taxon>Dikarya</taxon>
        <taxon>Basidiomycota</taxon>
        <taxon>Agaricomycotina</taxon>
        <taxon>Agaricomycetes</taxon>
        <taxon>Agaricomycetidae</taxon>
        <taxon>Boletales</taxon>
        <taxon>Suillineae</taxon>
        <taxon>Suillaceae</taxon>
        <taxon>Suillus</taxon>
    </lineage>
</organism>
<dbReference type="InParanoid" id="A0A0D0AMG0"/>
<dbReference type="EMBL" id="KN835349">
    <property type="protein sequence ID" value="KIK39289.1"/>
    <property type="molecule type" value="Genomic_DNA"/>
</dbReference>
<evidence type="ECO:0000313" key="3">
    <source>
        <dbReference type="Proteomes" id="UP000054485"/>
    </source>
</evidence>
<accession>A0A0D0AMG0</accession>
<reference evidence="3" key="2">
    <citation type="submission" date="2015-01" db="EMBL/GenBank/DDBJ databases">
        <title>Evolutionary Origins and Diversification of the Mycorrhizal Mutualists.</title>
        <authorList>
            <consortium name="DOE Joint Genome Institute"/>
            <consortium name="Mycorrhizal Genomics Consortium"/>
            <person name="Kohler A."/>
            <person name="Kuo A."/>
            <person name="Nagy L.G."/>
            <person name="Floudas D."/>
            <person name="Copeland A."/>
            <person name="Barry K.W."/>
            <person name="Cichocki N."/>
            <person name="Veneault-Fourrey C."/>
            <person name="LaButti K."/>
            <person name="Lindquist E.A."/>
            <person name="Lipzen A."/>
            <person name="Lundell T."/>
            <person name="Morin E."/>
            <person name="Murat C."/>
            <person name="Riley R."/>
            <person name="Ohm R."/>
            <person name="Sun H."/>
            <person name="Tunlid A."/>
            <person name="Henrissat B."/>
            <person name="Grigoriev I.V."/>
            <person name="Hibbett D.S."/>
            <person name="Martin F."/>
        </authorList>
    </citation>
    <scope>NUCLEOTIDE SEQUENCE [LARGE SCALE GENOMIC DNA]</scope>
    <source>
        <strain evidence="3">UH-Slu-Lm8-n1</strain>
    </source>
</reference>
<keyword evidence="3" id="KW-1185">Reference proteome</keyword>
<proteinExistence type="predicted"/>
<dbReference type="Proteomes" id="UP000054485">
    <property type="component" value="Unassembled WGS sequence"/>
</dbReference>
<dbReference type="HOGENOM" id="CLU_2198739_0_0_1"/>
<feature type="compositionally biased region" description="Basic and acidic residues" evidence="1">
    <location>
        <begin position="38"/>
        <end position="49"/>
    </location>
</feature>